<evidence type="ECO:0000313" key="2">
    <source>
        <dbReference type="Proteomes" id="UP000011991"/>
    </source>
</evidence>
<evidence type="ECO:0000313" key="1">
    <source>
        <dbReference type="EMBL" id="EMI19668.1"/>
    </source>
</evidence>
<keyword evidence="2" id="KW-1185">Reference proteome</keyword>
<sequence>MMRAPPKRRHPARRELTGREYRSSPALLMKSVILSHLSFICLLGSIATASDYTIVVNRDTHRDAPWQRVVDALKEKHTNAKVVHWDEEVPTCLETLRSHHPRYTCFVATPEQADRNFVAAVHQLTRQLDSDPYTDTQWGIVTGYDAAAALRTAQQSEPLTVSHVAAGTEIALEMCHSGVWFDELVKSKMVRKTSGDQARQQQGPADTTHALANSLSDNTADLFVTSGHATQRDWQIGFRYRNGTFRSKAGKMFGVTTDGERFEIQSDNPKVYLAVGNCLMGDIDGPDAMALAWMNQLAVRQMVGYTVVTWYGYGGWGLLDYFVEQPGRYTLAEAFHANHHALIHRLDTCFDDIVDTKFKVGTRPQVNTTPNPHGKSLGLTTHDGAGLLWDRDVVAFYGDPAWQAKMEEQPKAYDQTLIVDGNQYTLLITPNRGEDSFHPINTNGAQRGWRPIVQMLPHRIGAVQMKSGVELNPVITDDFILVPNPRHCDPNREYRVEFTATRVP</sequence>
<gene>
    <name evidence="1" type="ORF">RMSM_03407</name>
</gene>
<organism evidence="1 2">
    <name type="scientific">Rhodopirellula maiorica SM1</name>
    <dbReference type="NCBI Taxonomy" id="1265738"/>
    <lineage>
        <taxon>Bacteria</taxon>
        <taxon>Pseudomonadati</taxon>
        <taxon>Planctomycetota</taxon>
        <taxon>Planctomycetia</taxon>
        <taxon>Pirellulales</taxon>
        <taxon>Pirellulaceae</taxon>
        <taxon>Novipirellula</taxon>
    </lineage>
</organism>
<accession>M5RK17</accession>
<dbReference type="Proteomes" id="UP000011991">
    <property type="component" value="Unassembled WGS sequence"/>
</dbReference>
<dbReference type="PATRIC" id="fig|1265738.3.peg.3400"/>
<comment type="caution">
    <text evidence="1">The sequence shown here is derived from an EMBL/GenBank/DDBJ whole genome shotgun (WGS) entry which is preliminary data.</text>
</comment>
<name>M5RK17_9BACT</name>
<dbReference type="AlphaFoldDB" id="M5RK17"/>
<dbReference type="EMBL" id="ANOG01000493">
    <property type="protein sequence ID" value="EMI19668.1"/>
    <property type="molecule type" value="Genomic_DNA"/>
</dbReference>
<reference evidence="1 2" key="1">
    <citation type="journal article" date="2013" name="Mar. Genomics">
        <title>Expression of sulfatases in Rhodopirellula baltica and the diversity of sulfatases in the genus Rhodopirellula.</title>
        <authorList>
            <person name="Wegner C.E."/>
            <person name="Richter-Heitmann T."/>
            <person name="Klindworth A."/>
            <person name="Klockow C."/>
            <person name="Richter M."/>
            <person name="Achstetter T."/>
            <person name="Glockner F.O."/>
            <person name="Harder J."/>
        </authorList>
    </citation>
    <scope>NUCLEOTIDE SEQUENCE [LARGE SCALE GENOMIC DNA]</scope>
    <source>
        <strain evidence="1 2">SM1</strain>
    </source>
</reference>
<protein>
    <submittedName>
        <fullName evidence="1">Peptidase M16 domain-containing protein</fullName>
    </submittedName>
</protein>
<proteinExistence type="predicted"/>